<name>A0ABT5E9L2_9BACT</name>
<dbReference type="Gene3D" id="3.40.50.1820">
    <property type="entry name" value="alpha/beta hydrolase"/>
    <property type="match status" value="1"/>
</dbReference>
<evidence type="ECO:0008006" key="4">
    <source>
        <dbReference type="Google" id="ProtNLM"/>
    </source>
</evidence>
<dbReference type="SUPFAM" id="SSF53474">
    <property type="entry name" value="alpha/beta-Hydrolases"/>
    <property type="match status" value="1"/>
</dbReference>
<reference evidence="2 3" key="1">
    <citation type="submission" date="2022-11" db="EMBL/GenBank/DDBJ databases">
        <title>Minimal conservation of predation-associated metabolite biosynthetic gene clusters underscores biosynthetic potential of Myxococcota including descriptions for ten novel species: Archangium lansinium sp. nov., Myxococcus landrumus sp. nov., Nannocystis bai.</title>
        <authorList>
            <person name="Ahearne A."/>
            <person name="Stevens C."/>
            <person name="Dowd S."/>
        </authorList>
    </citation>
    <scope>NUCLEOTIDE SEQUENCE [LARGE SCALE GENOMIC DNA]</scope>
    <source>
        <strain evidence="2 3">BB15-2</strain>
    </source>
</reference>
<feature type="compositionally biased region" description="Low complexity" evidence="1">
    <location>
        <begin position="34"/>
        <end position="47"/>
    </location>
</feature>
<proteinExistence type="predicted"/>
<evidence type="ECO:0000313" key="2">
    <source>
        <dbReference type="EMBL" id="MDC0722034.1"/>
    </source>
</evidence>
<accession>A0ABT5E9L2</accession>
<dbReference type="EMBL" id="JAQNDL010000003">
    <property type="protein sequence ID" value="MDC0722034.1"/>
    <property type="molecule type" value="Genomic_DNA"/>
</dbReference>
<keyword evidence="3" id="KW-1185">Reference proteome</keyword>
<evidence type="ECO:0000313" key="3">
    <source>
        <dbReference type="Proteomes" id="UP001221686"/>
    </source>
</evidence>
<organism evidence="2 3">
    <name type="scientific">Nannocystis bainbridge</name>
    <dbReference type="NCBI Taxonomy" id="2995303"/>
    <lineage>
        <taxon>Bacteria</taxon>
        <taxon>Pseudomonadati</taxon>
        <taxon>Myxococcota</taxon>
        <taxon>Polyangia</taxon>
        <taxon>Nannocystales</taxon>
        <taxon>Nannocystaceae</taxon>
        <taxon>Nannocystis</taxon>
    </lineage>
</organism>
<comment type="caution">
    <text evidence="2">The sequence shown here is derived from an EMBL/GenBank/DDBJ whole genome shotgun (WGS) entry which is preliminary data.</text>
</comment>
<dbReference type="Proteomes" id="UP001221686">
    <property type="component" value="Unassembled WGS sequence"/>
</dbReference>
<dbReference type="RefSeq" id="WP_272090534.1">
    <property type="nucleotide sequence ID" value="NZ_JAQNDL010000003.1"/>
</dbReference>
<feature type="region of interest" description="Disordered" evidence="1">
    <location>
        <begin position="21"/>
        <end position="52"/>
    </location>
</feature>
<protein>
    <recommendedName>
        <fullName evidence="4">Alpha/beta hydrolase family protein</fullName>
    </recommendedName>
</protein>
<evidence type="ECO:0000256" key="1">
    <source>
        <dbReference type="SAM" id="MobiDB-lite"/>
    </source>
</evidence>
<dbReference type="InterPro" id="IPR029058">
    <property type="entry name" value="AB_hydrolase_fold"/>
</dbReference>
<sequence>MRWSPHLVALLFASACGFEEDGSSASQGGGNGDGTTTTTTTGEPTTGAELPPGFWPGVACAPAAEEQESGPKIYFDLDAGKLAGRDFFRLPFPLDARRRGGGIDLTGFPSPPPELDPAFGNVVGRWLTMLRSDAAGFAVNSAILFRSTHGLGSPQGISIVNIDPGHPDYGKKLEGLSYSAKNGDTSGNNYICRNWLAVETIDGVPLAPDTTYAVLITDDLRTVDGERLSPDADFSAMLQGTAPSSGARKAAWDTFAPLRQFLGSAENQAGENVQAGRLVGGSVFTTAANTEVLAGARAAARAAPLYVSDLHLCQAAGPSPCSEFVGLTAEERAERECGAPSPDHLEVHGRVRLPIFQEGIPPYAEIGGRIDIEAGAPVQRTSVDACFSVTLPAGPPPEAGWPALVYAHGTGGGFRSPLIDGTARALAGRGFATIALEGVMHGERRNDSDDDGEVEGLDVDQLVFNVRNPESARDTIVQGAIDQFTALRLAEEWQDETLLAGQVLRFDASALFFMGHSQGANSGALFLPFEPLVRAAVLSGGGAKLPRTLLGKEEPKVENPVNGDWLAPRELLQLAFQERPDRPLDTPHPMLILLNTYVNRSDADNTAPLIRRRPLDGVPAKHVLNYIGHVDSYSPLRAAGNLAMGIAAPIGEHNLFPPPCDDYTDENERIACGWTAGQWLPEVDLPATGNASGGQLTAVTRMLPAPAGKDGHYVAFEPAEMTRIADFFESALGGEVPTVK</sequence>
<dbReference type="PROSITE" id="PS51257">
    <property type="entry name" value="PROKAR_LIPOPROTEIN"/>
    <property type="match status" value="1"/>
</dbReference>
<gene>
    <name evidence="2" type="ORF">POL25_34325</name>
</gene>